<dbReference type="Gene3D" id="3.50.30.30">
    <property type="match status" value="1"/>
</dbReference>
<dbReference type="SUPFAM" id="SSF53187">
    <property type="entry name" value="Zn-dependent exopeptidases"/>
    <property type="match status" value="1"/>
</dbReference>
<keyword evidence="5" id="KW-1185">Reference proteome</keyword>
<keyword evidence="1" id="KW-1133">Transmembrane helix</keyword>
<dbReference type="InterPro" id="IPR039373">
    <property type="entry name" value="Peptidase_M28B"/>
</dbReference>
<dbReference type="SUPFAM" id="SSF47672">
    <property type="entry name" value="Transferrin receptor-like dimerisation domain"/>
    <property type="match status" value="1"/>
</dbReference>
<accession>A0A9Q0IDT4</accession>
<name>A0A9Q0IDT4_9TELE</name>
<organism evidence="4 5">
    <name type="scientific">Muraenolepis orangiensis</name>
    <name type="common">Patagonian moray cod</name>
    <dbReference type="NCBI Taxonomy" id="630683"/>
    <lineage>
        <taxon>Eukaryota</taxon>
        <taxon>Metazoa</taxon>
        <taxon>Chordata</taxon>
        <taxon>Craniata</taxon>
        <taxon>Vertebrata</taxon>
        <taxon>Euteleostomi</taxon>
        <taxon>Actinopterygii</taxon>
        <taxon>Neopterygii</taxon>
        <taxon>Teleostei</taxon>
        <taxon>Neoteleostei</taxon>
        <taxon>Acanthomorphata</taxon>
        <taxon>Zeiogadaria</taxon>
        <taxon>Gadariae</taxon>
        <taxon>Gadiformes</taxon>
        <taxon>Muraenolepidoidei</taxon>
        <taxon>Muraenolepididae</taxon>
        <taxon>Muraenolepis</taxon>
    </lineage>
</organism>
<dbReference type="Gene3D" id="1.20.930.40">
    <property type="entry name" value="Transferrin receptor-like, dimerisation domain"/>
    <property type="match status" value="1"/>
</dbReference>
<feature type="region of interest" description="Disordered" evidence="2">
    <location>
        <begin position="31"/>
        <end position="53"/>
    </location>
</feature>
<dbReference type="SUPFAM" id="SSF52025">
    <property type="entry name" value="PA domain"/>
    <property type="match status" value="1"/>
</dbReference>
<dbReference type="AlphaFoldDB" id="A0A9Q0IDT4"/>
<keyword evidence="1" id="KW-1003">Cell membrane</keyword>
<dbReference type="InterPro" id="IPR007365">
    <property type="entry name" value="TFR-like_dimer_dom"/>
</dbReference>
<dbReference type="InterPro" id="IPR046450">
    <property type="entry name" value="PA_dom_sf"/>
</dbReference>
<feature type="transmembrane region" description="Helical" evidence="1">
    <location>
        <begin position="63"/>
        <end position="84"/>
    </location>
</feature>
<reference evidence="4" key="1">
    <citation type="submission" date="2022-07" db="EMBL/GenBank/DDBJ databases">
        <title>Chromosome-level genome of Muraenolepis orangiensis.</title>
        <authorList>
            <person name="Kim J."/>
        </authorList>
    </citation>
    <scope>NUCLEOTIDE SEQUENCE</scope>
    <source>
        <strain evidence="4">KU_S4_2022</strain>
        <tissue evidence="4">Muscle</tissue>
    </source>
</reference>
<dbReference type="GO" id="GO:0042470">
    <property type="term" value="C:melanosome"/>
    <property type="evidence" value="ECO:0007669"/>
    <property type="project" value="UniProtKB-SubCell"/>
</dbReference>
<dbReference type="Proteomes" id="UP001148018">
    <property type="component" value="Unassembled WGS sequence"/>
</dbReference>
<comment type="subcellular location">
    <subcellularLocation>
        <location evidence="1">Cell membrane</location>
        <topology evidence="1">Single-pass type II membrane protein</topology>
    </subcellularLocation>
    <subcellularLocation>
        <location evidence="1">Melanosome</location>
    </subcellularLocation>
</comment>
<comment type="caution">
    <text evidence="4">The sequence shown here is derived from an EMBL/GenBank/DDBJ whole genome shotgun (WGS) entry which is preliminary data.</text>
</comment>
<dbReference type="GO" id="GO:0006879">
    <property type="term" value="P:intracellular iron ion homeostasis"/>
    <property type="evidence" value="ECO:0007669"/>
    <property type="project" value="UniProtKB-UniRule"/>
</dbReference>
<keyword evidence="1" id="KW-0812">Transmembrane</keyword>
<feature type="region of interest" description="Disordered" evidence="2">
    <location>
        <begin position="93"/>
        <end position="112"/>
    </location>
</feature>
<keyword evidence="1" id="KW-0675">Receptor</keyword>
<protein>
    <recommendedName>
        <fullName evidence="1">Transferrin receptor protein 1</fullName>
    </recommendedName>
</protein>
<comment type="PTM">
    <text evidence="1">Stearoylated.</text>
</comment>
<evidence type="ECO:0000256" key="1">
    <source>
        <dbReference type="RuleBase" id="RU367157"/>
    </source>
</evidence>
<comment type="function">
    <text evidence="1">Cellular uptake of iron occurs via receptor-mediated endocytosis of ligand-occupied transferrin receptor into specialized endosomes. Endosomal acidification leads to iron release. The apotransferrin-receptor complex is then recycled to the cell surface with a return to neutral pH and the concomitant loss of affinity of apotransferrin for its receptor. Transferrin receptor is necessary for development of erythrocytes and the nervous system. Acts as a lipid sensor that regulates mitochondrial fusion by regulating activation of the JNK pathway.</text>
</comment>
<dbReference type="PANTHER" id="PTHR10404:SF26">
    <property type="entry name" value="TRANSFERRIN RECEPTOR PROTEIN 1"/>
    <property type="match status" value="1"/>
</dbReference>
<dbReference type="GO" id="GO:0009897">
    <property type="term" value="C:external side of plasma membrane"/>
    <property type="evidence" value="ECO:0007669"/>
    <property type="project" value="TreeGrafter"/>
</dbReference>
<proteinExistence type="inferred from homology"/>
<keyword evidence="1" id="KW-0449">Lipoprotein</keyword>
<dbReference type="FunFam" id="1.20.930.40:FF:000002">
    <property type="entry name" value="Transferrin receptor protein 1"/>
    <property type="match status" value="1"/>
</dbReference>
<keyword evidence="1" id="KW-0472">Membrane</keyword>
<keyword evidence="1" id="KW-0254">Endocytosis</keyword>
<dbReference type="InterPro" id="IPR036757">
    <property type="entry name" value="TFR-like_dimer_dom_sf"/>
</dbReference>
<dbReference type="Pfam" id="PF04253">
    <property type="entry name" value="TFR_dimer"/>
    <property type="match status" value="1"/>
</dbReference>
<dbReference type="GO" id="GO:0004998">
    <property type="term" value="F:transferrin receptor activity"/>
    <property type="evidence" value="ECO:0007669"/>
    <property type="project" value="UniProtKB-UniRule"/>
</dbReference>
<dbReference type="Gene3D" id="3.40.630.10">
    <property type="entry name" value="Zn peptidases"/>
    <property type="match status" value="1"/>
</dbReference>
<keyword evidence="1" id="KW-0564">Palmitate</keyword>
<dbReference type="PANTHER" id="PTHR10404">
    <property type="entry name" value="N-ACETYLATED-ALPHA-LINKED ACIDIC DIPEPTIDASE"/>
    <property type="match status" value="1"/>
</dbReference>
<keyword evidence="1" id="KW-0325">Glycoprotein</keyword>
<dbReference type="GO" id="GO:0033572">
    <property type="term" value="P:transferrin transport"/>
    <property type="evidence" value="ECO:0007669"/>
    <property type="project" value="UniProtKB-UniRule"/>
</dbReference>
<dbReference type="GO" id="GO:0031623">
    <property type="term" value="P:receptor internalization"/>
    <property type="evidence" value="ECO:0007669"/>
    <property type="project" value="UniProtKB-UniRule"/>
</dbReference>
<evidence type="ECO:0000256" key="2">
    <source>
        <dbReference type="SAM" id="MobiDB-lite"/>
    </source>
</evidence>
<evidence type="ECO:0000259" key="3">
    <source>
        <dbReference type="Pfam" id="PF04253"/>
    </source>
</evidence>
<comment type="similarity">
    <text evidence="1">Belongs to the peptidase M28 family. M28B subfamily.</text>
</comment>
<gene>
    <name evidence="4" type="ORF">NHX12_004022</name>
</gene>
<evidence type="ECO:0000313" key="4">
    <source>
        <dbReference type="EMBL" id="KAJ3594715.1"/>
    </source>
</evidence>
<sequence length="729" mass="79698">MDQARSTISKINMEGEGNSHVEMKLSADADEEVGGNGVGEHHHHNGVNGPYAVRKTGRSPRNICFLVGATLLIFVIGYLIGYLVHRKKEEAAPSCPAQQPPNSPPNSPVEIETGAAPLMDWADVKSLLAEQLSLPNLEKAFSDFASDNHQSGTSGDDKLANMVVKKFKDYHMDSWTDEHFVKVQVLPTTNRVTFKGVSETPSGFLSYSHSGNVSGSILYAHYGQVEDYNHLKNDLDLTGRVVLVKAGKISFAEKLNATAVLLYADDEAGKDAQLYGHVHLGSGDPYTPGFPSFNHTAFAPVRSSGLPAIPAQTITIKLGGDPSPREWLGVTHLGSKDTDTVTVEVNNVLVEKRITNVLGVIKGFVDPDRYIIVGAQRDSWGPGFAKSTVGTKGFLPRRSIVFASWSGGEYGSVGATEWLEGYLSSLSMKAFSYISLDALVTGVWCVCVCVCVCMMQILFYRVQSLCQPLAAGPDRENHDGGGEPVQPVQQPRSAVYAEQLEEHSIEDSAFPFLTFSGIPSISFQLSDTVTDYPFGTVLDTRQKLNGKARNALSKLVRSVAQVAGHMILRLVHDHLLRFDLSRYNTDIRSYVARIDRAQSSLFPKALTSQWLVAASNSFSQASRNIGTEIQNSQLSDLVLCREINDRMMQVERNLLSPYVSPVDSPSRHIIVGSGRHTFQALLDHLEAFRLNKPEADAEAFQKQLALATWTLQSCANSLAGDIWSLNNDI</sequence>
<evidence type="ECO:0000313" key="5">
    <source>
        <dbReference type="Proteomes" id="UP001148018"/>
    </source>
</evidence>
<feature type="compositionally biased region" description="Pro residues" evidence="2">
    <location>
        <begin position="98"/>
        <end position="107"/>
    </location>
</feature>
<comment type="subunit">
    <text evidence="1">Homodimer; disulfide-linked.</text>
</comment>
<dbReference type="EMBL" id="JANIIK010000111">
    <property type="protein sequence ID" value="KAJ3594715.1"/>
    <property type="molecule type" value="Genomic_DNA"/>
</dbReference>
<dbReference type="OrthoDB" id="5841748at2759"/>
<feature type="domain" description="Transferrin receptor-like dimerisation" evidence="3">
    <location>
        <begin position="609"/>
        <end position="718"/>
    </location>
</feature>